<sequence length="542" mass="56806">MAEASRSSAANARREARASLAEPSRPFTPANSSRSLFHNSGSISGNVGGGLTATLRNVAVSGSSRKQFVSTSCVEELCALLRAAPHHAELCLNVSRVLAKLSLHEDVRQRLDAREEHLDALLQALALHSQDRPLLIRLCFILGNLSAAHPPNREAIARLALPRLLGLLESHAEELLARTSRGHAASVHERSMGAQASAHHDAAAGGARDDASTRELAAGVDPAAADARDGATNREGPGGGRGDLLDVLVKLVRLIAHLAISPHIGERIATAPASLALLRLLQGTRMAGDDELHLNVVSAVTNLSYYLVDGSVLLRSHETLCMALVPALTFPNAEGQVEAARALGNLSRLPEARHTICRVRVHEALLLLLDHSSSHVAEAACGALINLAADPPMRAALIEVGGAAKLAGLLLYLLSSAPPVPVDEAAAAEAIASDVGAALLAAKTLCNLCCGVSVNPLDTTLTCELRARLVEPRPAAWRFAADSAPLLAEWPQAASLLLELVGRLPTADDGANGAFGEEGAFADEGDEYEAALVDEYEMLPVR</sequence>
<evidence type="ECO:0000256" key="1">
    <source>
        <dbReference type="PROSITE-ProRule" id="PRU00259"/>
    </source>
</evidence>
<dbReference type="SUPFAM" id="SSF48371">
    <property type="entry name" value="ARM repeat"/>
    <property type="match status" value="1"/>
</dbReference>
<feature type="compositionally biased region" description="Low complexity" evidence="2">
    <location>
        <begin position="1"/>
        <end position="11"/>
    </location>
</feature>
<dbReference type="InterPro" id="IPR000225">
    <property type="entry name" value="Armadillo"/>
</dbReference>
<feature type="region of interest" description="Disordered" evidence="2">
    <location>
        <begin position="179"/>
        <end position="239"/>
    </location>
</feature>
<keyword evidence="4" id="KW-1185">Reference proteome</keyword>
<evidence type="ECO:0000313" key="4">
    <source>
        <dbReference type="Proteomes" id="UP000037460"/>
    </source>
</evidence>
<dbReference type="AlphaFoldDB" id="A0A0M0JEE7"/>
<gene>
    <name evidence="3" type="ORF">Ctob_000664</name>
</gene>
<reference evidence="4" key="1">
    <citation type="journal article" date="2015" name="PLoS Genet.">
        <title>Genome Sequence and Transcriptome Analyses of Chrysochromulina tobin: Metabolic Tools for Enhanced Algal Fitness in the Prominent Order Prymnesiales (Haptophyceae).</title>
        <authorList>
            <person name="Hovde B.T."/>
            <person name="Deodato C.R."/>
            <person name="Hunsperger H.M."/>
            <person name="Ryken S.A."/>
            <person name="Yost W."/>
            <person name="Jha R.K."/>
            <person name="Patterson J."/>
            <person name="Monnat R.J. Jr."/>
            <person name="Barlow S.B."/>
            <person name="Starkenburg S.R."/>
            <person name="Cattolico R.A."/>
        </authorList>
    </citation>
    <scope>NUCLEOTIDE SEQUENCE</scope>
    <source>
        <strain evidence="4">CCMP291</strain>
    </source>
</reference>
<feature type="repeat" description="ARM" evidence="1">
    <location>
        <begin position="360"/>
        <end position="402"/>
    </location>
</feature>
<accession>A0A0M0JEE7</accession>
<comment type="caution">
    <text evidence="3">The sequence shown here is derived from an EMBL/GenBank/DDBJ whole genome shotgun (WGS) entry which is preliminary data.</text>
</comment>
<feature type="region of interest" description="Disordered" evidence="2">
    <location>
        <begin position="1"/>
        <end position="35"/>
    </location>
</feature>
<dbReference type="EMBL" id="JWZX01003073">
    <property type="protein sequence ID" value="KOO24618.1"/>
    <property type="molecule type" value="Genomic_DNA"/>
</dbReference>
<name>A0A0M0JEE7_9EUKA</name>
<feature type="compositionally biased region" description="Basic and acidic residues" evidence="2">
    <location>
        <begin position="198"/>
        <end position="213"/>
    </location>
</feature>
<evidence type="ECO:0000313" key="3">
    <source>
        <dbReference type="EMBL" id="KOO24618.1"/>
    </source>
</evidence>
<proteinExistence type="predicted"/>
<protein>
    <submittedName>
        <fullName evidence="3">Armadillo repeat-containing protein 2</fullName>
    </submittedName>
</protein>
<dbReference type="GO" id="GO:0044782">
    <property type="term" value="P:cilium organization"/>
    <property type="evidence" value="ECO:0007669"/>
    <property type="project" value="TreeGrafter"/>
</dbReference>
<organism evidence="3 4">
    <name type="scientific">Chrysochromulina tobinii</name>
    <dbReference type="NCBI Taxonomy" id="1460289"/>
    <lineage>
        <taxon>Eukaryota</taxon>
        <taxon>Haptista</taxon>
        <taxon>Haptophyta</taxon>
        <taxon>Prymnesiophyceae</taxon>
        <taxon>Prymnesiales</taxon>
        <taxon>Chrysochromulinaceae</taxon>
        <taxon>Chrysochromulina</taxon>
    </lineage>
</organism>
<dbReference type="InterPro" id="IPR016024">
    <property type="entry name" value="ARM-type_fold"/>
</dbReference>
<dbReference type="OrthoDB" id="247006at2759"/>
<dbReference type="PANTHER" id="PTHR21356">
    <property type="entry name" value="ARMADILLO REPEAT CONTAINING 2"/>
    <property type="match status" value="1"/>
</dbReference>
<dbReference type="Gene3D" id="1.25.10.10">
    <property type="entry name" value="Leucine-rich Repeat Variant"/>
    <property type="match status" value="2"/>
</dbReference>
<dbReference type="PANTHER" id="PTHR21356:SF1">
    <property type="entry name" value="ARMADILLO REPEAT-CONTAINING PROTEIN 2"/>
    <property type="match status" value="1"/>
</dbReference>
<dbReference type="InterPro" id="IPR011989">
    <property type="entry name" value="ARM-like"/>
</dbReference>
<dbReference type="SMART" id="SM00185">
    <property type="entry name" value="ARM"/>
    <property type="match status" value="4"/>
</dbReference>
<dbReference type="PROSITE" id="PS50176">
    <property type="entry name" value="ARM_REPEAT"/>
    <property type="match status" value="1"/>
</dbReference>
<dbReference type="InterPro" id="IPR038905">
    <property type="entry name" value="ARMC2"/>
</dbReference>
<evidence type="ECO:0000256" key="2">
    <source>
        <dbReference type="SAM" id="MobiDB-lite"/>
    </source>
</evidence>
<dbReference type="Proteomes" id="UP000037460">
    <property type="component" value="Unassembled WGS sequence"/>
</dbReference>